<dbReference type="GO" id="GO:0098046">
    <property type="term" value="C:type V protein secretion system complex"/>
    <property type="evidence" value="ECO:0007669"/>
    <property type="project" value="TreeGrafter"/>
</dbReference>
<name>A0A7Y9W592_9BURK</name>
<dbReference type="EMBL" id="JACCAU010000001">
    <property type="protein sequence ID" value="NYH13891.1"/>
    <property type="molecule type" value="Genomic_DNA"/>
</dbReference>
<feature type="domain" description="Polypeptide-transport-associated ShlB-type" evidence="7">
    <location>
        <begin position="102"/>
        <end position="175"/>
    </location>
</feature>
<evidence type="ECO:0000259" key="6">
    <source>
        <dbReference type="Pfam" id="PF03865"/>
    </source>
</evidence>
<evidence type="ECO:0000256" key="1">
    <source>
        <dbReference type="ARBA" id="ARBA00022452"/>
    </source>
</evidence>
<evidence type="ECO:0000313" key="11">
    <source>
        <dbReference type="Proteomes" id="UP000540929"/>
    </source>
</evidence>
<keyword evidence="2" id="KW-0812">Transmembrane</keyword>
<dbReference type="Pfam" id="PF03865">
    <property type="entry name" value="ShlB"/>
    <property type="match status" value="1"/>
</dbReference>
<dbReference type="Pfam" id="PF08479">
    <property type="entry name" value="POTRA_2"/>
    <property type="match status" value="1"/>
</dbReference>
<evidence type="ECO:0000259" key="7">
    <source>
        <dbReference type="Pfam" id="PF08479"/>
    </source>
</evidence>
<dbReference type="InterPro" id="IPR005565">
    <property type="entry name" value="Hemolysn_activator_HlyB_C"/>
</dbReference>
<evidence type="ECO:0000259" key="8">
    <source>
        <dbReference type="Pfam" id="PF17287"/>
    </source>
</evidence>
<feature type="chain" id="PRO_5044662418" evidence="5">
    <location>
        <begin position="42"/>
        <end position="585"/>
    </location>
</feature>
<accession>A0A7Y9W592</accession>
<reference evidence="11 12" key="1">
    <citation type="submission" date="2020-07" db="EMBL/GenBank/DDBJ databases">
        <title>Exploring microbial biodiversity for novel pathways involved in the catabolism of aromatic compounds derived from lignin.</title>
        <authorList>
            <person name="Elkins J."/>
        </authorList>
    </citation>
    <scope>NUCLEOTIDE SEQUENCE [LARGE SCALE GENOMIC DNA]</scope>
    <source>
        <strain evidence="9 12">H2C3B</strain>
        <strain evidence="10 11">H2C3C</strain>
    </source>
</reference>
<proteinExistence type="predicted"/>
<evidence type="ECO:0000256" key="3">
    <source>
        <dbReference type="ARBA" id="ARBA00023237"/>
    </source>
</evidence>
<dbReference type="InterPro" id="IPR013686">
    <property type="entry name" value="Polypept-transport_assoc_ShlB"/>
</dbReference>
<gene>
    <name evidence="10" type="ORF">GGD40_003108</name>
    <name evidence="9" type="ORF">GGD41_001119</name>
</gene>
<dbReference type="Proteomes" id="UP000572540">
    <property type="component" value="Unassembled WGS sequence"/>
</dbReference>
<keyword evidence="1" id="KW-1134">Transmembrane beta strand</keyword>
<keyword evidence="1" id="KW-0472">Membrane</keyword>
<evidence type="ECO:0000313" key="9">
    <source>
        <dbReference type="EMBL" id="NYH13891.1"/>
    </source>
</evidence>
<dbReference type="PANTHER" id="PTHR34597">
    <property type="entry name" value="SLR1661 PROTEIN"/>
    <property type="match status" value="1"/>
</dbReference>
<keyword evidence="5" id="KW-0732">Signal</keyword>
<evidence type="ECO:0000256" key="4">
    <source>
        <dbReference type="SAM" id="MobiDB-lite"/>
    </source>
</evidence>
<dbReference type="InterPro" id="IPR035251">
    <property type="entry name" value="ShlB_POTRA"/>
</dbReference>
<comment type="caution">
    <text evidence="9">The sequence shown here is derived from an EMBL/GenBank/DDBJ whole genome shotgun (WGS) entry which is preliminary data.</text>
</comment>
<feature type="signal peptide" evidence="5">
    <location>
        <begin position="1"/>
        <end position="41"/>
    </location>
</feature>
<dbReference type="PIRSF" id="PIRSF029745">
    <property type="entry name" value="FhaC"/>
    <property type="match status" value="1"/>
</dbReference>
<feature type="region of interest" description="Disordered" evidence="4">
    <location>
        <begin position="65"/>
        <end position="86"/>
    </location>
</feature>
<dbReference type="GO" id="GO:0046819">
    <property type="term" value="P:protein secretion by the type V secretion system"/>
    <property type="evidence" value="ECO:0007669"/>
    <property type="project" value="TreeGrafter"/>
</dbReference>
<feature type="domain" description="Haemolysin activator HlyB C-terminal" evidence="6">
    <location>
        <begin position="238"/>
        <end position="548"/>
    </location>
</feature>
<evidence type="ECO:0000256" key="5">
    <source>
        <dbReference type="SAM" id="SignalP"/>
    </source>
</evidence>
<keyword evidence="3" id="KW-0998">Cell outer membrane</keyword>
<organism evidence="9 12">
    <name type="scientific">Paraburkholderia bryophila</name>
    <dbReference type="NCBI Taxonomy" id="420952"/>
    <lineage>
        <taxon>Bacteria</taxon>
        <taxon>Pseudomonadati</taxon>
        <taxon>Pseudomonadota</taxon>
        <taxon>Betaproteobacteria</taxon>
        <taxon>Burkholderiales</taxon>
        <taxon>Burkholderiaceae</taxon>
        <taxon>Paraburkholderia</taxon>
    </lineage>
</organism>
<dbReference type="GO" id="GO:0008320">
    <property type="term" value="F:protein transmembrane transporter activity"/>
    <property type="evidence" value="ECO:0007669"/>
    <property type="project" value="TreeGrafter"/>
</dbReference>
<dbReference type="InterPro" id="IPR051544">
    <property type="entry name" value="TPS_OM_transporter"/>
</dbReference>
<dbReference type="InterPro" id="IPR027282">
    <property type="entry name" value="TPS"/>
</dbReference>
<feature type="compositionally biased region" description="Basic and acidic residues" evidence="4">
    <location>
        <begin position="65"/>
        <end position="77"/>
    </location>
</feature>
<sequence>MTGRELRARLSVSGPARGGATLASMTCAGALLAGATGSAWAFDPVDPANHAILDQQQQRLLDQAREQRDGLSTREPDASAAAPRASAAQTQDALAGQKCVLVDSVGFAGAALLPDALKQEIASGATGHCLDDAALARILDKANDWYVEQGYVTSHAWLPKRESNSRVLLIEAVEGRVSRVYFADGNGTTRADSAAQMAFAGMAGEPLNLRDVEQGVDQIDRLVPGGVKVAVRAAPQPGYSDVVLSGKPMRLLNFAVSADNSGQKSTGRDMLGAGVTINNAMGLAEQVGASISTTPALHGNRFRRTYNAFATLPLNAWTFSYAAAAGSYAVPLNAYGAAMRYHGSSLQNRFTITRTLARNASRKVDAFVSLSNYTGNTYLEEFQLQNSSERTSTAQAGLNFATRVGRSGYFTFSPAVSQGLPFATRDMSQGGGPSSSFTKLSASASFYLQASQNVALLSSAYAQVAPKALYSSERVLVGGDTSVRGFRDQYLYGNTGAYLRNEVNWTVPLPALGTRVTMMAGIDAGRVVPVAGEPNSGGNVVGAAIGASTSWKSVAASISVGTPLFAPKQLNADPIVLNLRLSSSF</sequence>
<dbReference type="Gene3D" id="2.40.160.50">
    <property type="entry name" value="membrane protein fhac: a member of the omp85/tpsb transporter family"/>
    <property type="match status" value="1"/>
</dbReference>
<dbReference type="Pfam" id="PF17287">
    <property type="entry name" value="POTRA_3"/>
    <property type="match status" value="1"/>
</dbReference>
<dbReference type="RefSeq" id="WP_179708358.1">
    <property type="nucleotide sequence ID" value="NZ_JACCAS010000001.1"/>
</dbReference>
<dbReference type="PANTHER" id="PTHR34597:SF3">
    <property type="entry name" value="OUTER MEMBRANE TRANSPORTER CDIB"/>
    <property type="match status" value="1"/>
</dbReference>
<dbReference type="EMBL" id="JACCAS010000001">
    <property type="protein sequence ID" value="NYH23629.1"/>
    <property type="molecule type" value="Genomic_DNA"/>
</dbReference>
<feature type="domain" description="ShlB POTRA" evidence="8">
    <location>
        <begin position="182"/>
        <end position="224"/>
    </location>
</feature>
<evidence type="ECO:0000313" key="10">
    <source>
        <dbReference type="EMBL" id="NYH23629.1"/>
    </source>
</evidence>
<evidence type="ECO:0000256" key="2">
    <source>
        <dbReference type="ARBA" id="ARBA00022692"/>
    </source>
</evidence>
<dbReference type="Gene3D" id="3.10.20.310">
    <property type="entry name" value="membrane protein fhac"/>
    <property type="match status" value="1"/>
</dbReference>
<evidence type="ECO:0000313" key="12">
    <source>
        <dbReference type="Proteomes" id="UP000572540"/>
    </source>
</evidence>
<dbReference type="Proteomes" id="UP000540929">
    <property type="component" value="Unassembled WGS sequence"/>
</dbReference>
<protein>
    <submittedName>
        <fullName evidence="9">Hemolysin activation/secretion protein</fullName>
    </submittedName>
</protein>
<keyword evidence="11" id="KW-1185">Reference proteome</keyword>
<dbReference type="AlphaFoldDB" id="A0A7Y9W592"/>